<dbReference type="Proteomes" id="UP000278823">
    <property type="component" value="Unassembled WGS sequence"/>
</dbReference>
<reference evidence="2" key="1">
    <citation type="submission" date="2018-11" db="EMBL/GenBank/DDBJ databases">
        <title>Rhizobium chutanense sp. nov., isolated from root nodules of Phaseolus vulgaris in China.</title>
        <authorList>
            <person name="Huo Y."/>
        </authorList>
    </citation>
    <scope>NUCLEOTIDE SEQUENCE [LARGE SCALE GENOMIC DNA]</scope>
    <source>
        <strain evidence="2">CCBAU 65647</strain>
    </source>
</reference>
<name>A0A3S0S6C6_9HYPH</name>
<comment type="caution">
    <text evidence="1">The sequence shown here is derived from an EMBL/GenBank/DDBJ whole genome shotgun (WGS) entry which is preliminary data.</text>
</comment>
<keyword evidence="2" id="KW-1185">Reference proteome</keyword>
<gene>
    <name evidence="1" type="ORF">EFQ99_31330</name>
</gene>
<dbReference type="EMBL" id="RJTH01000019">
    <property type="protein sequence ID" value="RUM19378.1"/>
    <property type="molecule type" value="Genomic_DNA"/>
</dbReference>
<dbReference type="RefSeq" id="WP_126924923.1">
    <property type="nucleotide sequence ID" value="NZ_ML133702.1"/>
</dbReference>
<dbReference type="AlphaFoldDB" id="A0A3S0S6C6"/>
<organism evidence="1 2">
    <name type="scientific">Rhizobium vallis</name>
    <dbReference type="NCBI Taxonomy" id="634290"/>
    <lineage>
        <taxon>Bacteria</taxon>
        <taxon>Pseudomonadati</taxon>
        <taxon>Pseudomonadota</taxon>
        <taxon>Alphaproteobacteria</taxon>
        <taxon>Hyphomicrobiales</taxon>
        <taxon>Rhizobiaceae</taxon>
        <taxon>Rhizobium/Agrobacterium group</taxon>
        <taxon>Rhizobium</taxon>
    </lineage>
</organism>
<evidence type="ECO:0000313" key="2">
    <source>
        <dbReference type="Proteomes" id="UP000278823"/>
    </source>
</evidence>
<dbReference type="OrthoDB" id="7428686at2"/>
<accession>A0A3S0S6C6</accession>
<evidence type="ECO:0000313" key="1">
    <source>
        <dbReference type="EMBL" id="RUM19378.1"/>
    </source>
</evidence>
<dbReference type="PROSITE" id="PS51257">
    <property type="entry name" value="PROKAR_LIPOPROTEIN"/>
    <property type="match status" value="1"/>
</dbReference>
<protein>
    <submittedName>
        <fullName evidence="1">Uncharacterized protein</fullName>
    </submittedName>
</protein>
<sequence>MSIRHRAAIVVPVLLSALLSGCGLLGFNTWHWNQKVTIVVETPAGERVGQSVQSISWYESPAWARLGDSGGWFSNELHGEAAVVEVAANKYLFALLKTYDDPAGNKVFRPAKANSQSATPDRRTEIRAENDAIESLRETREIPKSAFPTLVTFETLSDPSTAREVNPQNLESEFGKGYRLKSIQLAITSEPRTSGRLQQVLGPGFFQKWSAQFNATIKNAAAFSKRPFAFRLAQNDFINGG</sequence>
<proteinExistence type="predicted"/>